<dbReference type="PANTHER" id="PTHR46777">
    <property type="entry name" value="WUSCHEL-RELATED HOMEOBOX 13"/>
    <property type="match status" value="1"/>
</dbReference>
<dbReference type="Proteomes" id="UP000053144">
    <property type="component" value="Unassembled WGS sequence"/>
</dbReference>
<feature type="DNA-binding region" description="Homeobox" evidence="2">
    <location>
        <begin position="10"/>
        <end position="74"/>
    </location>
</feature>
<keyword evidence="4" id="KW-0812">Transmembrane</keyword>
<accession>A0A0L9T2V7</accession>
<dbReference type="InterPro" id="IPR044559">
    <property type="entry name" value="WOX13-like"/>
</dbReference>
<keyword evidence="2 3" id="KW-0539">Nucleus</keyword>
<sequence>MMSEMEIERYTSQRWRPTDDQVKMMTNIFNYGVTHPSRAQIVEITSRLRTFGDASEYNVHCWFNNHGNRVRRWQAEIDPTGTQFSQLPLYMYGKNSHQISILLNFFFLLKLTQFFFWLKEYDWVIMRAPRLLDLFPIPIIIDPETEIPSPPLVTFRTRAPSTELSLRPPQPARQFFR</sequence>
<keyword evidence="2 3" id="KW-0238">DNA-binding</keyword>
<feature type="domain" description="Homeobox" evidence="5">
    <location>
        <begin position="8"/>
        <end position="73"/>
    </location>
</feature>
<dbReference type="SUPFAM" id="SSF46689">
    <property type="entry name" value="Homeodomain-like"/>
    <property type="match status" value="1"/>
</dbReference>
<dbReference type="InterPro" id="IPR009057">
    <property type="entry name" value="Homeodomain-like_sf"/>
</dbReference>
<proteinExistence type="predicted"/>
<dbReference type="Pfam" id="PF00046">
    <property type="entry name" value="Homeodomain"/>
    <property type="match status" value="1"/>
</dbReference>
<dbReference type="PANTHER" id="PTHR46777:SF5">
    <property type="entry name" value="WUSCHEL-RELATED HOMEOBOX 13"/>
    <property type="match status" value="1"/>
</dbReference>
<name>A0A0L9T2V7_PHAAN</name>
<dbReference type="EMBL" id="KQ258244">
    <property type="protein sequence ID" value="KOM24902.1"/>
    <property type="molecule type" value="Genomic_DNA"/>
</dbReference>
<evidence type="ECO:0000256" key="3">
    <source>
        <dbReference type="RuleBase" id="RU000682"/>
    </source>
</evidence>
<keyword evidence="4" id="KW-0472">Membrane</keyword>
<dbReference type="Gene3D" id="1.10.10.60">
    <property type="entry name" value="Homeodomain-like"/>
    <property type="match status" value="1"/>
</dbReference>
<dbReference type="AlphaFoldDB" id="A0A0L9T2V7"/>
<reference evidence="7" key="1">
    <citation type="journal article" date="2015" name="Proc. Natl. Acad. Sci. U.S.A.">
        <title>Genome sequencing of adzuki bean (Vigna angularis) provides insight into high starch and low fat accumulation and domestication.</title>
        <authorList>
            <person name="Yang K."/>
            <person name="Tian Z."/>
            <person name="Chen C."/>
            <person name="Luo L."/>
            <person name="Zhao B."/>
            <person name="Wang Z."/>
            <person name="Yu L."/>
            <person name="Li Y."/>
            <person name="Sun Y."/>
            <person name="Li W."/>
            <person name="Chen Y."/>
            <person name="Li Y."/>
            <person name="Zhang Y."/>
            <person name="Ai D."/>
            <person name="Zhao J."/>
            <person name="Shang C."/>
            <person name="Ma Y."/>
            <person name="Wu B."/>
            <person name="Wang M."/>
            <person name="Gao L."/>
            <person name="Sun D."/>
            <person name="Zhang P."/>
            <person name="Guo F."/>
            <person name="Wang W."/>
            <person name="Li Y."/>
            <person name="Wang J."/>
            <person name="Varshney R.K."/>
            <person name="Wang J."/>
            <person name="Ling H.Q."/>
            <person name="Wan P."/>
        </authorList>
    </citation>
    <scope>NUCLEOTIDE SEQUENCE</scope>
    <source>
        <strain evidence="7">cv. Jingnong 6</strain>
    </source>
</reference>
<evidence type="ECO:0000256" key="4">
    <source>
        <dbReference type="SAM" id="Phobius"/>
    </source>
</evidence>
<dbReference type="Gramene" id="KOM24902">
    <property type="protein sequence ID" value="KOM24902"/>
    <property type="gene ID" value="LR48_Vigan13s000500"/>
</dbReference>
<dbReference type="STRING" id="3914.A0A0L9T2V7"/>
<evidence type="ECO:0000313" key="6">
    <source>
        <dbReference type="EMBL" id="KOM24902.1"/>
    </source>
</evidence>
<keyword evidence="2 3" id="KW-0371">Homeobox</keyword>
<dbReference type="InterPro" id="IPR001356">
    <property type="entry name" value="HD"/>
</dbReference>
<dbReference type="GO" id="GO:0003677">
    <property type="term" value="F:DNA binding"/>
    <property type="evidence" value="ECO:0007669"/>
    <property type="project" value="UniProtKB-UniRule"/>
</dbReference>
<evidence type="ECO:0000256" key="2">
    <source>
        <dbReference type="PROSITE-ProRule" id="PRU00108"/>
    </source>
</evidence>
<keyword evidence="4" id="KW-1133">Transmembrane helix</keyword>
<organism evidence="6 7">
    <name type="scientific">Phaseolus angularis</name>
    <name type="common">Azuki bean</name>
    <name type="synonym">Vigna angularis</name>
    <dbReference type="NCBI Taxonomy" id="3914"/>
    <lineage>
        <taxon>Eukaryota</taxon>
        <taxon>Viridiplantae</taxon>
        <taxon>Streptophyta</taxon>
        <taxon>Embryophyta</taxon>
        <taxon>Tracheophyta</taxon>
        <taxon>Spermatophyta</taxon>
        <taxon>Magnoliopsida</taxon>
        <taxon>eudicotyledons</taxon>
        <taxon>Gunneridae</taxon>
        <taxon>Pentapetalae</taxon>
        <taxon>rosids</taxon>
        <taxon>fabids</taxon>
        <taxon>Fabales</taxon>
        <taxon>Fabaceae</taxon>
        <taxon>Papilionoideae</taxon>
        <taxon>50 kb inversion clade</taxon>
        <taxon>NPAAA clade</taxon>
        <taxon>indigoferoid/millettioid clade</taxon>
        <taxon>Phaseoleae</taxon>
        <taxon>Vigna</taxon>
    </lineage>
</organism>
<evidence type="ECO:0000256" key="1">
    <source>
        <dbReference type="ARBA" id="ARBA00004123"/>
    </source>
</evidence>
<comment type="subcellular location">
    <subcellularLocation>
        <location evidence="1 2 3">Nucleus</location>
    </subcellularLocation>
</comment>
<protein>
    <recommendedName>
        <fullName evidence="5">Homeobox domain-containing protein</fullName>
    </recommendedName>
</protein>
<dbReference type="GO" id="GO:0005634">
    <property type="term" value="C:nucleus"/>
    <property type="evidence" value="ECO:0007669"/>
    <property type="project" value="UniProtKB-SubCell"/>
</dbReference>
<gene>
    <name evidence="6" type="ORF">LR48_Vigan13s000500</name>
</gene>
<dbReference type="GO" id="GO:0003700">
    <property type="term" value="F:DNA-binding transcription factor activity"/>
    <property type="evidence" value="ECO:0007669"/>
    <property type="project" value="InterPro"/>
</dbReference>
<evidence type="ECO:0000259" key="5">
    <source>
        <dbReference type="PROSITE" id="PS50071"/>
    </source>
</evidence>
<feature type="transmembrane region" description="Helical" evidence="4">
    <location>
        <begin position="99"/>
        <end position="118"/>
    </location>
</feature>
<evidence type="ECO:0000313" key="7">
    <source>
        <dbReference type="Proteomes" id="UP000053144"/>
    </source>
</evidence>
<dbReference type="PROSITE" id="PS50071">
    <property type="entry name" value="HOMEOBOX_2"/>
    <property type="match status" value="1"/>
</dbReference>